<name>A0A561BPF9_9ACTN</name>
<keyword evidence="3" id="KW-1185">Reference proteome</keyword>
<evidence type="ECO:0000256" key="1">
    <source>
        <dbReference type="SAM" id="Phobius"/>
    </source>
</evidence>
<dbReference type="AlphaFoldDB" id="A0A561BPF9"/>
<evidence type="ECO:0000313" key="3">
    <source>
        <dbReference type="Proteomes" id="UP000318380"/>
    </source>
</evidence>
<dbReference type="EMBL" id="VIVK01000001">
    <property type="protein sequence ID" value="TWD80741.1"/>
    <property type="molecule type" value="Genomic_DNA"/>
</dbReference>
<comment type="caution">
    <text evidence="2">The sequence shown here is derived from an EMBL/GenBank/DDBJ whole genome shotgun (WGS) entry which is preliminary data.</text>
</comment>
<evidence type="ECO:0000313" key="2">
    <source>
        <dbReference type="EMBL" id="TWD80741.1"/>
    </source>
</evidence>
<sequence length="184" mass="19923">MGVVGGTTPWDWASEFTRAGEVRIAPRRRVTALRFVMFGSVLAYQVATLVSVLAGRQGWLWFPVFALLSLPISALLTWTSGRACLAGQPVLVVDGTGVSLGRKHLAWQDIEAIEGPDRPSRQASDPRRPTDATRDWFASVTVVPTGSRRKQQIAVGNEYAKDINALASWLDAVHAAQLAGGREA</sequence>
<reference evidence="2 3" key="1">
    <citation type="submission" date="2019-06" db="EMBL/GenBank/DDBJ databases">
        <title>Sequencing the genomes of 1000 actinobacteria strains.</title>
        <authorList>
            <person name="Klenk H.-P."/>
        </authorList>
    </citation>
    <scope>NUCLEOTIDE SEQUENCE [LARGE SCALE GENOMIC DNA]</scope>
    <source>
        <strain evidence="2 3">DSM 24683</strain>
    </source>
</reference>
<keyword evidence="1" id="KW-1133">Transmembrane helix</keyword>
<keyword evidence="1" id="KW-0812">Transmembrane</keyword>
<feature type="transmembrane region" description="Helical" evidence="1">
    <location>
        <begin position="32"/>
        <end position="54"/>
    </location>
</feature>
<feature type="transmembrane region" description="Helical" evidence="1">
    <location>
        <begin position="60"/>
        <end position="78"/>
    </location>
</feature>
<gene>
    <name evidence="2" type="ORF">FB561_1829</name>
</gene>
<dbReference type="Proteomes" id="UP000318380">
    <property type="component" value="Unassembled WGS sequence"/>
</dbReference>
<organism evidence="2 3">
    <name type="scientific">Kribbella amoyensis</name>
    <dbReference type="NCBI Taxonomy" id="996641"/>
    <lineage>
        <taxon>Bacteria</taxon>
        <taxon>Bacillati</taxon>
        <taxon>Actinomycetota</taxon>
        <taxon>Actinomycetes</taxon>
        <taxon>Propionibacteriales</taxon>
        <taxon>Kribbellaceae</taxon>
        <taxon>Kribbella</taxon>
    </lineage>
</organism>
<accession>A0A561BPF9</accession>
<evidence type="ECO:0008006" key="4">
    <source>
        <dbReference type="Google" id="ProtNLM"/>
    </source>
</evidence>
<proteinExistence type="predicted"/>
<keyword evidence="1" id="KW-0472">Membrane</keyword>
<protein>
    <recommendedName>
        <fullName evidence="4">PH (Pleckstrin Homology) domain-containing protein</fullName>
    </recommendedName>
</protein>